<dbReference type="Proteomes" id="UP000589520">
    <property type="component" value="Unassembled WGS sequence"/>
</dbReference>
<accession>A0A7Y9PER5</accession>
<feature type="compositionally biased region" description="Basic and acidic residues" evidence="1">
    <location>
        <begin position="17"/>
        <end position="33"/>
    </location>
</feature>
<keyword evidence="3" id="KW-1185">Reference proteome</keyword>
<sequence length="44" mass="5163">MRIAHKRDPEELAMLDPEMRAKQDAEGKTEFQRFFEPPTTGDNK</sequence>
<protein>
    <submittedName>
        <fullName evidence="2">Uncharacterized protein</fullName>
    </submittedName>
</protein>
<comment type="caution">
    <text evidence="2">The sequence shown here is derived from an EMBL/GenBank/DDBJ whole genome shotgun (WGS) entry which is preliminary data.</text>
</comment>
<evidence type="ECO:0000313" key="2">
    <source>
        <dbReference type="EMBL" id="NYF78345.1"/>
    </source>
</evidence>
<proteinExistence type="predicted"/>
<evidence type="ECO:0000256" key="1">
    <source>
        <dbReference type="SAM" id="MobiDB-lite"/>
    </source>
</evidence>
<reference evidence="2 3" key="1">
    <citation type="submission" date="2020-07" db="EMBL/GenBank/DDBJ databases">
        <title>Genomic Encyclopedia of Type Strains, Phase IV (KMG-V): Genome sequencing to study the core and pangenomes of soil and plant-associated prokaryotes.</title>
        <authorList>
            <person name="Whitman W."/>
        </authorList>
    </citation>
    <scope>NUCLEOTIDE SEQUENCE [LARGE SCALE GENOMIC DNA]</scope>
    <source>
        <strain evidence="2 3">X4EP2</strain>
    </source>
</reference>
<gene>
    <name evidence="2" type="ORF">HDF17_000632</name>
</gene>
<feature type="region of interest" description="Disordered" evidence="1">
    <location>
        <begin position="1"/>
        <end position="44"/>
    </location>
</feature>
<evidence type="ECO:0000313" key="3">
    <source>
        <dbReference type="Proteomes" id="UP000589520"/>
    </source>
</evidence>
<dbReference type="EMBL" id="JACCCW010000001">
    <property type="protein sequence ID" value="NYF78345.1"/>
    <property type="molecule type" value="Genomic_DNA"/>
</dbReference>
<name>A0A7Y9PER5_9BACT</name>
<organism evidence="2 3">
    <name type="scientific">Granulicella arctica</name>
    <dbReference type="NCBI Taxonomy" id="940613"/>
    <lineage>
        <taxon>Bacteria</taxon>
        <taxon>Pseudomonadati</taxon>
        <taxon>Acidobacteriota</taxon>
        <taxon>Terriglobia</taxon>
        <taxon>Terriglobales</taxon>
        <taxon>Acidobacteriaceae</taxon>
        <taxon>Granulicella</taxon>
    </lineage>
</organism>
<feature type="compositionally biased region" description="Basic and acidic residues" evidence="1">
    <location>
        <begin position="1"/>
        <end position="10"/>
    </location>
</feature>
<dbReference type="AlphaFoldDB" id="A0A7Y9PER5"/>
<dbReference type="RefSeq" id="WP_281372341.1">
    <property type="nucleotide sequence ID" value="NZ_JACCCW010000001.1"/>
</dbReference>